<dbReference type="PANTHER" id="PTHR22870">
    <property type="entry name" value="REGULATOR OF CHROMOSOME CONDENSATION"/>
    <property type="match status" value="1"/>
</dbReference>
<dbReference type="Gene3D" id="2.130.10.30">
    <property type="entry name" value="Regulator of chromosome condensation 1/beta-lactamase-inhibitor protein II"/>
    <property type="match status" value="1"/>
</dbReference>
<dbReference type="InterPro" id="IPR051210">
    <property type="entry name" value="Ub_ligase/GEF_domain"/>
</dbReference>
<proteinExistence type="predicted"/>
<dbReference type="OrthoDB" id="238206at2"/>
<keyword evidence="3" id="KW-1185">Reference proteome</keyword>
<organism evidence="2 3">
    <name type="scientific">Photobacterium proteolyticum</name>
    <dbReference type="NCBI Taxonomy" id="1903952"/>
    <lineage>
        <taxon>Bacteria</taxon>
        <taxon>Pseudomonadati</taxon>
        <taxon>Pseudomonadota</taxon>
        <taxon>Gammaproteobacteria</taxon>
        <taxon>Vibrionales</taxon>
        <taxon>Vibrionaceae</taxon>
        <taxon>Photobacterium</taxon>
    </lineage>
</organism>
<accession>A0A1Q9GT56</accession>
<keyword evidence="1" id="KW-0677">Repeat</keyword>
<comment type="caution">
    <text evidence="2">The sequence shown here is derived from an EMBL/GenBank/DDBJ whole genome shotgun (WGS) entry which is preliminary data.</text>
</comment>
<gene>
    <name evidence="2" type="ORF">BIT28_10205</name>
</gene>
<name>A0A1Q9GT56_9GAMM</name>
<dbReference type="AlphaFoldDB" id="A0A1Q9GT56"/>
<evidence type="ECO:0008006" key="4">
    <source>
        <dbReference type="Google" id="ProtNLM"/>
    </source>
</evidence>
<dbReference type="PANTHER" id="PTHR22870:SF408">
    <property type="entry name" value="OS09G0560450 PROTEIN"/>
    <property type="match status" value="1"/>
</dbReference>
<evidence type="ECO:0000256" key="1">
    <source>
        <dbReference type="ARBA" id="ARBA00022737"/>
    </source>
</evidence>
<dbReference type="RefSeq" id="WP_075763248.1">
    <property type="nucleotide sequence ID" value="NZ_MJIL01000058.1"/>
</dbReference>
<dbReference type="SUPFAM" id="SSF50985">
    <property type="entry name" value="RCC1/BLIP-II"/>
    <property type="match status" value="1"/>
</dbReference>
<dbReference type="InterPro" id="IPR009091">
    <property type="entry name" value="RCC1/BLIP-II"/>
</dbReference>
<dbReference type="InterPro" id="IPR000408">
    <property type="entry name" value="Reg_chr_condens"/>
</dbReference>
<protein>
    <recommendedName>
        <fullName evidence="4">Chromosome condensation regulator RCC1</fullName>
    </recommendedName>
</protein>
<evidence type="ECO:0000313" key="3">
    <source>
        <dbReference type="Proteomes" id="UP000186905"/>
    </source>
</evidence>
<reference evidence="2 3" key="1">
    <citation type="submission" date="2016-09" db="EMBL/GenBank/DDBJ databases">
        <title>Photobacterium proteolyticum sp. nov. a protease producing bacterium isolated from ocean sediments of Laizhou Bay.</title>
        <authorList>
            <person name="Li Y."/>
        </authorList>
    </citation>
    <scope>NUCLEOTIDE SEQUENCE [LARGE SCALE GENOMIC DNA]</scope>
    <source>
        <strain evidence="2 3">13-12</strain>
    </source>
</reference>
<dbReference type="STRING" id="1903952.BIT28_10205"/>
<dbReference type="Pfam" id="PF00415">
    <property type="entry name" value="RCC1"/>
    <property type="match status" value="2"/>
</dbReference>
<sequence>MFRRSNDNAPENNNDYRFGVYEKTNNYLAVCVFTALTACQSDEVKENISNGNDFNDGVGPRIEVDLLRNGRSVKSSIIHVQGFSDDDDGIKSLVINANGIQSDIILNGVEFDTKLELIAGLNKYEIIATDNLGNISSFSDSVYFGKQATAGGAHSGVIVDEQLWTWGRNNYGQSGLGFTSTLADDSHPDTPHVLNINDNGKKVSFVSLAFNQNSSSALDSNGNVWTWGYGKYGQLGLGEDDGVLEEGNNYSPQKINGLDSIVAIVRGYYHMLVLDTNGNVYSFGRNNKGQLGNSSSDSFDSPQLLTLTKTWA</sequence>
<dbReference type="Proteomes" id="UP000186905">
    <property type="component" value="Unassembled WGS sequence"/>
</dbReference>
<dbReference type="PROSITE" id="PS50012">
    <property type="entry name" value="RCC1_3"/>
    <property type="match status" value="3"/>
</dbReference>
<dbReference type="EMBL" id="MJIL01000058">
    <property type="protein sequence ID" value="OLQ78271.1"/>
    <property type="molecule type" value="Genomic_DNA"/>
</dbReference>
<evidence type="ECO:0000313" key="2">
    <source>
        <dbReference type="EMBL" id="OLQ78271.1"/>
    </source>
</evidence>
<dbReference type="PRINTS" id="PR00633">
    <property type="entry name" value="RCCNDNSATION"/>
</dbReference>